<dbReference type="InterPro" id="IPR036397">
    <property type="entry name" value="RNaseH_sf"/>
</dbReference>
<protein>
    <recommendedName>
        <fullName evidence="3">Transposable element Tc3 transposase</fullName>
    </recommendedName>
</protein>
<dbReference type="GO" id="GO:0003676">
    <property type="term" value="F:nucleic acid binding"/>
    <property type="evidence" value="ECO:0007669"/>
    <property type="project" value="InterPro"/>
</dbReference>
<sequence>MLQTWLFPQLQADSDEFVFQQDGAPPHWKLEVRRYLNGELPQRWIGRKGNDDLAIHPWLPRSPDLTVCDFFLWGYIKDKVYVPPLPTNLEELKIRIKDAVNAVTPDLISNVWEEFDYLIDVCRAAGGGHIEHL</sequence>
<reference evidence="1 2" key="1">
    <citation type="submission" date="2023-01" db="EMBL/GenBank/DDBJ databases">
        <authorList>
            <person name="Whitehead M."/>
        </authorList>
    </citation>
    <scope>NUCLEOTIDE SEQUENCE [LARGE SCALE GENOMIC DNA]</scope>
</reference>
<dbReference type="PANTHER" id="PTHR47326:SF1">
    <property type="entry name" value="HTH PSQ-TYPE DOMAIN-CONTAINING PROTEIN"/>
    <property type="match status" value="1"/>
</dbReference>
<proteinExistence type="predicted"/>
<evidence type="ECO:0000313" key="1">
    <source>
        <dbReference type="EMBL" id="CAI6355559.1"/>
    </source>
</evidence>
<evidence type="ECO:0000313" key="2">
    <source>
        <dbReference type="Proteomes" id="UP001160148"/>
    </source>
</evidence>
<dbReference type="EMBL" id="CARXXK010000002">
    <property type="protein sequence ID" value="CAI6355559.1"/>
    <property type="molecule type" value="Genomic_DNA"/>
</dbReference>
<comment type="caution">
    <text evidence="1">The sequence shown here is derived from an EMBL/GenBank/DDBJ whole genome shotgun (WGS) entry which is preliminary data.</text>
</comment>
<name>A0AAV0WI67_9HEMI</name>
<dbReference type="Proteomes" id="UP001160148">
    <property type="component" value="Unassembled WGS sequence"/>
</dbReference>
<keyword evidence="2" id="KW-1185">Reference proteome</keyword>
<dbReference type="Gene3D" id="3.30.420.10">
    <property type="entry name" value="Ribonuclease H-like superfamily/Ribonuclease H"/>
    <property type="match status" value="1"/>
</dbReference>
<gene>
    <name evidence="1" type="ORF">MEUPH1_LOCUS11397</name>
</gene>
<dbReference type="PANTHER" id="PTHR47326">
    <property type="entry name" value="TRANSPOSABLE ELEMENT TC3 TRANSPOSASE-LIKE PROTEIN"/>
    <property type="match status" value="1"/>
</dbReference>
<accession>A0AAV0WI67</accession>
<dbReference type="AlphaFoldDB" id="A0AAV0WI67"/>
<evidence type="ECO:0008006" key="3">
    <source>
        <dbReference type="Google" id="ProtNLM"/>
    </source>
</evidence>
<organism evidence="1 2">
    <name type="scientific">Macrosiphum euphorbiae</name>
    <name type="common">potato aphid</name>
    <dbReference type="NCBI Taxonomy" id="13131"/>
    <lineage>
        <taxon>Eukaryota</taxon>
        <taxon>Metazoa</taxon>
        <taxon>Ecdysozoa</taxon>
        <taxon>Arthropoda</taxon>
        <taxon>Hexapoda</taxon>
        <taxon>Insecta</taxon>
        <taxon>Pterygota</taxon>
        <taxon>Neoptera</taxon>
        <taxon>Paraneoptera</taxon>
        <taxon>Hemiptera</taxon>
        <taxon>Sternorrhyncha</taxon>
        <taxon>Aphidomorpha</taxon>
        <taxon>Aphidoidea</taxon>
        <taxon>Aphididae</taxon>
        <taxon>Macrosiphini</taxon>
        <taxon>Macrosiphum</taxon>
    </lineage>
</organism>